<keyword evidence="1 6" id="KW-0597">Phosphoprotein</keyword>
<keyword evidence="3" id="KW-0805">Transcription regulation</keyword>
<evidence type="ECO:0000256" key="2">
    <source>
        <dbReference type="ARBA" id="ARBA00023012"/>
    </source>
</evidence>
<dbReference type="GO" id="GO:0005829">
    <property type="term" value="C:cytosol"/>
    <property type="evidence" value="ECO:0007669"/>
    <property type="project" value="TreeGrafter"/>
</dbReference>
<dbReference type="AlphaFoldDB" id="A0A7X2LSH7"/>
<dbReference type="Gene3D" id="6.10.250.690">
    <property type="match status" value="1"/>
</dbReference>
<dbReference type="CDD" id="cd00383">
    <property type="entry name" value="trans_reg_C"/>
    <property type="match status" value="1"/>
</dbReference>
<dbReference type="GO" id="GO:0032993">
    <property type="term" value="C:protein-DNA complex"/>
    <property type="evidence" value="ECO:0007669"/>
    <property type="project" value="TreeGrafter"/>
</dbReference>
<evidence type="ECO:0000256" key="3">
    <source>
        <dbReference type="ARBA" id="ARBA00023015"/>
    </source>
</evidence>
<protein>
    <submittedName>
        <fullName evidence="10">Response regulator</fullName>
    </submittedName>
</protein>
<dbReference type="Proteomes" id="UP000446768">
    <property type="component" value="Unassembled WGS sequence"/>
</dbReference>
<feature type="domain" description="Response regulatory" evidence="8">
    <location>
        <begin position="41"/>
        <end position="154"/>
    </location>
</feature>
<dbReference type="PANTHER" id="PTHR48111:SF59">
    <property type="entry name" value="TRANSCRIPTIONAL REGULATORY PROTEIN BAER"/>
    <property type="match status" value="1"/>
</dbReference>
<dbReference type="Pfam" id="PF00486">
    <property type="entry name" value="Trans_reg_C"/>
    <property type="match status" value="1"/>
</dbReference>
<evidence type="ECO:0000313" key="10">
    <source>
        <dbReference type="EMBL" id="MRV73530.1"/>
    </source>
</evidence>
<dbReference type="Pfam" id="PF00072">
    <property type="entry name" value="Response_reg"/>
    <property type="match status" value="1"/>
</dbReference>
<feature type="DNA-binding region" description="OmpR/PhoB-type" evidence="7">
    <location>
        <begin position="158"/>
        <end position="261"/>
    </location>
</feature>
<keyword evidence="4 7" id="KW-0238">DNA-binding</keyword>
<dbReference type="Gene3D" id="3.40.50.2300">
    <property type="match status" value="1"/>
</dbReference>
<proteinExistence type="predicted"/>
<dbReference type="GO" id="GO:0000156">
    <property type="term" value="F:phosphorelay response regulator activity"/>
    <property type="evidence" value="ECO:0007669"/>
    <property type="project" value="TreeGrafter"/>
</dbReference>
<gene>
    <name evidence="10" type="ORF">GJ700_17595</name>
</gene>
<feature type="modified residue" description="4-aspartylphosphate" evidence="6">
    <location>
        <position position="90"/>
    </location>
</feature>
<dbReference type="FunFam" id="3.40.50.2300:FF:000001">
    <property type="entry name" value="DNA-binding response regulator PhoB"/>
    <property type="match status" value="1"/>
</dbReference>
<organism evidence="10 11">
    <name type="scientific">Pseudoduganella rivuli</name>
    <dbReference type="NCBI Taxonomy" id="2666085"/>
    <lineage>
        <taxon>Bacteria</taxon>
        <taxon>Pseudomonadati</taxon>
        <taxon>Pseudomonadota</taxon>
        <taxon>Betaproteobacteria</taxon>
        <taxon>Burkholderiales</taxon>
        <taxon>Oxalobacteraceae</taxon>
        <taxon>Telluria group</taxon>
        <taxon>Pseudoduganella</taxon>
    </lineage>
</organism>
<accession>A0A7X2LSH7</accession>
<reference evidence="10 11" key="1">
    <citation type="submission" date="2019-11" db="EMBL/GenBank/DDBJ databases">
        <title>Novel species isolated from a subtropical stream in China.</title>
        <authorList>
            <person name="Lu H."/>
        </authorList>
    </citation>
    <scope>NUCLEOTIDE SEQUENCE [LARGE SCALE GENOMIC DNA]</scope>
    <source>
        <strain evidence="10 11">FT92W</strain>
    </source>
</reference>
<dbReference type="PROSITE" id="PS51755">
    <property type="entry name" value="OMPR_PHOB"/>
    <property type="match status" value="1"/>
</dbReference>
<evidence type="ECO:0000256" key="7">
    <source>
        <dbReference type="PROSITE-ProRule" id="PRU01091"/>
    </source>
</evidence>
<sequence length="270" mass="30273">MPRNRRRAPWHHRRCRFRTGRRTGADRVAVHPGGTGAMTYRVLIAEDDDQIAGVLSDYLVRDGFGVQRVADGREALRMILDDEPSVVILDVTLPGMDGIAVCRTVRHSSTVPILMLTALSSEEDRLNGLNSGADDYVCKPFSPREIVARVHALLRRADPALKVKPVHTGFVIGSAHERVLFDGQPVPFTRIEERLFRTMAAAPRRVFTREALINAMSAEMRDIGDRAIDTHVKNLRRKLKSLAPDRGFIHAMYGVGYYFEEKAESSSLRS</sequence>
<evidence type="ECO:0000259" key="8">
    <source>
        <dbReference type="PROSITE" id="PS50110"/>
    </source>
</evidence>
<evidence type="ECO:0000256" key="6">
    <source>
        <dbReference type="PROSITE-ProRule" id="PRU00169"/>
    </source>
</evidence>
<dbReference type="EMBL" id="WKJJ01000010">
    <property type="protein sequence ID" value="MRV73530.1"/>
    <property type="molecule type" value="Genomic_DNA"/>
</dbReference>
<dbReference type="InterPro" id="IPR001789">
    <property type="entry name" value="Sig_transdc_resp-reg_receiver"/>
</dbReference>
<dbReference type="Gene3D" id="1.10.10.10">
    <property type="entry name" value="Winged helix-like DNA-binding domain superfamily/Winged helix DNA-binding domain"/>
    <property type="match status" value="1"/>
</dbReference>
<evidence type="ECO:0000256" key="1">
    <source>
        <dbReference type="ARBA" id="ARBA00022553"/>
    </source>
</evidence>
<dbReference type="InterPro" id="IPR016032">
    <property type="entry name" value="Sig_transdc_resp-reg_C-effctor"/>
</dbReference>
<evidence type="ECO:0000313" key="11">
    <source>
        <dbReference type="Proteomes" id="UP000446768"/>
    </source>
</evidence>
<dbReference type="GO" id="GO:0000976">
    <property type="term" value="F:transcription cis-regulatory region binding"/>
    <property type="evidence" value="ECO:0007669"/>
    <property type="project" value="TreeGrafter"/>
</dbReference>
<keyword evidence="11" id="KW-1185">Reference proteome</keyword>
<dbReference type="SUPFAM" id="SSF52172">
    <property type="entry name" value="CheY-like"/>
    <property type="match status" value="1"/>
</dbReference>
<dbReference type="GO" id="GO:0006355">
    <property type="term" value="P:regulation of DNA-templated transcription"/>
    <property type="evidence" value="ECO:0007669"/>
    <property type="project" value="InterPro"/>
</dbReference>
<name>A0A7X2LSH7_9BURK</name>
<feature type="domain" description="OmpR/PhoB-type" evidence="9">
    <location>
        <begin position="158"/>
        <end position="261"/>
    </location>
</feature>
<dbReference type="PANTHER" id="PTHR48111">
    <property type="entry name" value="REGULATOR OF RPOS"/>
    <property type="match status" value="1"/>
</dbReference>
<dbReference type="InterPro" id="IPR036388">
    <property type="entry name" value="WH-like_DNA-bd_sf"/>
</dbReference>
<evidence type="ECO:0000256" key="5">
    <source>
        <dbReference type="ARBA" id="ARBA00023163"/>
    </source>
</evidence>
<dbReference type="InterPro" id="IPR039420">
    <property type="entry name" value="WalR-like"/>
</dbReference>
<keyword evidence="2" id="KW-0902">Two-component regulatory system</keyword>
<dbReference type="SMART" id="SM00448">
    <property type="entry name" value="REC"/>
    <property type="match status" value="1"/>
</dbReference>
<comment type="caution">
    <text evidence="10">The sequence shown here is derived from an EMBL/GenBank/DDBJ whole genome shotgun (WGS) entry which is preliminary data.</text>
</comment>
<dbReference type="SMART" id="SM00862">
    <property type="entry name" value="Trans_reg_C"/>
    <property type="match status" value="1"/>
</dbReference>
<evidence type="ECO:0000259" key="9">
    <source>
        <dbReference type="PROSITE" id="PS51755"/>
    </source>
</evidence>
<keyword evidence="5" id="KW-0804">Transcription</keyword>
<dbReference type="SUPFAM" id="SSF46894">
    <property type="entry name" value="C-terminal effector domain of the bipartite response regulators"/>
    <property type="match status" value="1"/>
</dbReference>
<dbReference type="InterPro" id="IPR001867">
    <property type="entry name" value="OmpR/PhoB-type_DNA-bd"/>
</dbReference>
<evidence type="ECO:0000256" key="4">
    <source>
        <dbReference type="ARBA" id="ARBA00023125"/>
    </source>
</evidence>
<dbReference type="PROSITE" id="PS50110">
    <property type="entry name" value="RESPONSE_REGULATORY"/>
    <property type="match status" value="1"/>
</dbReference>
<dbReference type="InterPro" id="IPR011006">
    <property type="entry name" value="CheY-like_superfamily"/>
</dbReference>